<reference evidence="11" key="1">
    <citation type="journal article" date="2019" name="BMC Genomics">
        <title>A new reference genome for Sorghum bicolor reveals high levels of sequence similarity between sweet and grain genotypes: implications for the genetics of sugar metabolism.</title>
        <authorList>
            <person name="Cooper E.A."/>
            <person name="Brenton Z.W."/>
            <person name="Flinn B.S."/>
            <person name="Jenkins J."/>
            <person name="Shu S."/>
            <person name="Flowers D."/>
            <person name="Luo F."/>
            <person name="Wang Y."/>
            <person name="Xia P."/>
            <person name="Barry K."/>
            <person name="Daum C."/>
            <person name="Lipzen A."/>
            <person name="Yoshinaga Y."/>
            <person name="Schmutz J."/>
            <person name="Saski C."/>
            <person name="Vermerris W."/>
            <person name="Kresovich S."/>
        </authorList>
    </citation>
    <scope>NUCLEOTIDE SEQUENCE</scope>
</reference>
<dbReference type="InterPro" id="IPR041118">
    <property type="entry name" value="Rx_N"/>
</dbReference>
<organism evidence="11 12">
    <name type="scientific">Sorghum bicolor</name>
    <name type="common">Sorghum</name>
    <name type="synonym">Sorghum vulgare</name>
    <dbReference type="NCBI Taxonomy" id="4558"/>
    <lineage>
        <taxon>Eukaryota</taxon>
        <taxon>Viridiplantae</taxon>
        <taxon>Streptophyta</taxon>
        <taxon>Embryophyta</taxon>
        <taxon>Tracheophyta</taxon>
        <taxon>Spermatophyta</taxon>
        <taxon>Magnoliopsida</taxon>
        <taxon>Liliopsida</taxon>
        <taxon>Poales</taxon>
        <taxon>Poaceae</taxon>
        <taxon>PACMAD clade</taxon>
        <taxon>Panicoideae</taxon>
        <taxon>Andropogonodae</taxon>
        <taxon>Andropogoneae</taxon>
        <taxon>Sorghinae</taxon>
        <taxon>Sorghum</taxon>
    </lineage>
</organism>
<dbReference type="Gramene" id="EES13252">
    <property type="protein sequence ID" value="EES13252"/>
    <property type="gene ID" value="SORBI_3007G015700"/>
</dbReference>
<keyword evidence="5" id="KW-0611">Plant defense</keyword>
<evidence type="ECO:0000256" key="1">
    <source>
        <dbReference type="ARBA" id="ARBA00008894"/>
    </source>
</evidence>
<evidence type="ECO:0000259" key="10">
    <source>
        <dbReference type="Pfam" id="PF23598"/>
    </source>
</evidence>
<dbReference type="InterPro" id="IPR032675">
    <property type="entry name" value="LRR_dom_sf"/>
</dbReference>
<dbReference type="Gene3D" id="1.20.5.4130">
    <property type="match status" value="1"/>
</dbReference>
<evidence type="ECO:0000256" key="7">
    <source>
        <dbReference type="SAM" id="MobiDB-lite"/>
    </source>
</evidence>
<keyword evidence="3" id="KW-0677">Repeat</keyword>
<feature type="domain" description="Disease resistance R13L4/SHOC-2-like LRR" evidence="10">
    <location>
        <begin position="485"/>
        <end position="834"/>
    </location>
</feature>
<evidence type="ECO:0000256" key="2">
    <source>
        <dbReference type="ARBA" id="ARBA00022614"/>
    </source>
</evidence>
<dbReference type="InterPro" id="IPR036388">
    <property type="entry name" value="WH-like_DNA-bd_sf"/>
</dbReference>
<dbReference type="EMBL" id="CM027686">
    <property type="protein sequence ID" value="KAG0522204.1"/>
    <property type="molecule type" value="Genomic_DNA"/>
</dbReference>
<dbReference type="Pfam" id="PF23598">
    <property type="entry name" value="LRR_14"/>
    <property type="match status" value="1"/>
</dbReference>
<dbReference type="GO" id="GO:0006952">
    <property type="term" value="P:defense response"/>
    <property type="evidence" value="ECO:0007669"/>
    <property type="project" value="UniProtKB-KW"/>
</dbReference>
<evidence type="ECO:0000256" key="4">
    <source>
        <dbReference type="ARBA" id="ARBA00022741"/>
    </source>
</evidence>
<evidence type="ECO:0000256" key="3">
    <source>
        <dbReference type="ARBA" id="ARBA00022737"/>
    </source>
</evidence>
<dbReference type="Gene3D" id="1.10.10.10">
    <property type="entry name" value="Winged helix-like DNA-binding domain superfamily/Winged helix DNA-binding domain"/>
    <property type="match status" value="1"/>
</dbReference>
<reference evidence="11" key="2">
    <citation type="submission" date="2020-10" db="EMBL/GenBank/DDBJ databases">
        <authorList>
            <person name="Cooper E.A."/>
            <person name="Brenton Z.W."/>
            <person name="Flinn B.S."/>
            <person name="Jenkins J."/>
            <person name="Shu S."/>
            <person name="Flowers D."/>
            <person name="Luo F."/>
            <person name="Wang Y."/>
            <person name="Xia P."/>
            <person name="Barry K."/>
            <person name="Daum C."/>
            <person name="Lipzen A."/>
            <person name="Yoshinaga Y."/>
            <person name="Schmutz J."/>
            <person name="Saski C."/>
            <person name="Vermerris W."/>
            <person name="Kresovich S."/>
        </authorList>
    </citation>
    <scope>NUCLEOTIDE SEQUENCE</scope>
</reference>
<name>A0A921U8D2_SORBI</name>
<evidence type="ECO:0008006" key="13">
    <source>
        <dbReference type="Google" id="ProtNLM"/>
    </source>
</evidence>
<dbReference type="InterPro" id="IPR044974">
    <property type="entry name" value="Disease_R_plants"/>
</dbReference>
<evidence type="ECO:0000259" key="8">
    <source>
        <dbReference type="Pfam" id="PF18052"/>
    </source>
</evidence>
<evidence type="ECO:0000256" key="6">
    <source>
        <dbReference type="ARBA" id="ARBA00023054"/>
    </source>
</evidence>
<dbReference type="Pfam" id="PF18052">
    <property type="entry name" value="Rx_N"/>
    <property type="match status" value="1"/>
</dbReference>
<evidence type="ECO:0000259" key="9">
    <source>
        <dbReference type="Pfam" id="PF23559"/>
    </source>
</evidence>
<feature type="domain" description="Disease resistance protein winged helix" evidence="9">
    <location>
        <begin position="312"/>
        <end position="383"/>
    </location>
</feature>
<evidence type="ECO:0000256" key="5">
    <source>
        <dbReference type="ARBA" id="ARBA00022821"/>
    </source>
</evidence>
<dbReference type="PANTHER" id="PTHR23155">
    <property type="entry name" value="DISEASE RESISTANCE PROTEIN RP"/>
    <property type="match status" value="1"/>
</dbReference>
<keyword evidence="2" id="KW-0433">Leucine-rich repeat</keyword>
<dbReference type="Gene3D" id="3.80.10.10">
    <property type="entry name" value="Ribonuclease Inhibitor"/>
    <property type="match status" value="1"/>
</dbReference>
<dbReference type="InterPro" id="IPR055414">
    <property type="entry name" value="LRR_R13L4/SHOC2-like"/>
</dbReference>
<feature type="domain" description="Disease resistance N-terminal" evidence="8">
    <location>
        <begin position="8"/>
        <end position="90"/>
    </location>
</feature>
<keyword evidence="4" id="KW-0547">Nucleotide-binding</keyword>
<dbReference type="Pfam" id="PF23559">
    <property type="entry name" value="WHD_DRP"/>
    <property type="match status" value="1"/>
</dbReference>
<dbReference type="Proteomes" id="UP000807115">
    <property type="component" value="Chromosome 7"/>
</dbReference>
<dbReference type="PANTHER" id="PTHR23155:SF1091">
    <property type="entry name" value="EXPRESSED PROTEIN"/>
    <property type="match status" value="1"/>
</dbReference>
<dbReference type="CDD" id="cd14798">
    <property type="entry name" value="RX-CC_like"/>
    <property type="match status" value="1"/>
</dbReference>
<comment type="similarity">
    <text evidence="1">Belongs to the disease resistance NB-LRR family.</text>
</comment>
<accession>A0A921U8D2</accession>
<proteinExistence type="inferred from homology"/>
<comment type="caution">
    <text evidence="11">The sequence shown here is derived from an EMBL/GenBank/DDBJ whole genome shotgun (WGS) entry which is preliminary data.</text>
</comment>
<dbReference type="GO" id="GO:0000166">
    <property type="term" value="F:nucleotide binding"/>
    <property type="evidence" value="ECO:0007669"/>
    <property type="project" value="UniProtKB-KW"/>
</dbReference>
<dbReference type="OrthoDB" id="672526at2759"/>
<protein>
    <recommendedName>
        <fullName evidence="13">Rx N-terminal domain-containing protein</fullName>
    </recommendedName>
</protein>
<feature type="region of interest" description="Disordered" evidence="7">
    <location>
        <begin position="450"/>
        <end position="472"/>
    </location>
</feature>
<dbReference type="OMA" id="AYIAQDC"/>
<sequence>MADLTHGAVDSLLGVLSAAIKDEAELLSGVEGDIQFIRDEMDSMNGFLLHLTKSGDDHDDQQRAWMKQVRDIAYIAQDCIELYMRITPSHKGFWGYVRHAPGLVRTWWPRRRLANRLRDLKVRVRDVGERRQRYGVTVPEAKKGNSKPAAVLLHGGAKGAADEDRAAFRQALASLGMDAFLQALASSAAGGGAEKNLAIITTFLPGDLRSDDTLIKDLQQAAVALRHGGEGDNATICMAMEMLLSALHVSPQGQGRVSKEEVKNLVVAAASSGGSIGVSTGADLDLPKQVMLLCYSKLSRDYKSCLQYLTAFHEEKSISRTSLVRRWAAERLVVKEEKQSYEEAAEMCFTELLFRGFVYPVQYGAAGNKVKSCKMRDEVKDFVDGISKSENFEGSRLPPHLDNQFRIRQMVAKQEKKLDKEKAEELRGASSGGSSAISLNICGVSLLPRKQQQQQGQGQDGKSSVSAASSKKLEKSIDKQLKHFRSLPETYRVNVMDLGGCKGLKKRHLKSICKLQTLKYLSLRNTADVLDLPHQIKALQLLETLDIRQTKIHPSCTKHRINNLRKLRHLLAGDINRSSCNWSTTFSTRMPTNISEMTDMEVLSCVQISHGSELSELENLKKLRKLGVRLPGMQEDINDLRQAISKMGGRLHSLSIWISTPCADDVSLDKKDGDGTFLHLKNLESLRIAGMDKSGLPSWVDEGLKMLSKITLCNTHLTTGKLETLSKLTRLLCLRLHHGSFMEEELAFRADGFIALKFLLLESAATTKLTFEENASPQLEKIIWSMDAKVAARASAPGIECLAGLKQVVLKGLHEGDSCPLVEKAIAKHPKHPAIKFSIGVWKIVAVTSTT</sequence>
<dbReference type="AlphaFoldDB" id="A0A921U8D2"/>
<feature type="compositionally biased region" description="Low complexity" evidence="7">
    <location>
        <begin position="451"/>
        <end position="470"/>
    </location>
</feature>
<dbReference type="SUPFAM" id="SSF52058">
    <property type="entry name" value="L domain-like"/>
    <property type="match status" value="1"/>
</dbReference>
<dbReference type="InterPro" id="IPR038005">
    <property type="entry name" value="RX-like_CC"/>
</dbReference>
<keyword evidence="6" id="KW-0175">Coiled coil</keyword>
<evidence type="ECO:0000313" key="11">
    <source>
        <dbReference type="EMBL" id="KAG0522204.1"/>
    </source>
</evidence>
<evidence type="ECO:0000313" key="12">
    <source>
        <dbReference type="Proteomes" id="UP000807115"/>
    </source>
</evidence>
<dbReference type="InterPro" id="IPR058922">
    <property type="entry name" value="WHD_DRP"/>
</dbReference>
<dbReference type="KEGG" id="sbi:8068558"/>
<gene>
    <name evidence="11" type="ORF">BDA96_07G016400</name>
</gene>